<comment type="caution">
    <text evidence="1">The sequence shown here is derived from an EMBL/GenBank/DDBJ whole genome shotgun (WGS) entry which is preliminary data.</text>
</comment>
<keyword evidence="2" id="KW-1185">Reference proteome</keyword>
<protein>
    <submittedName>
        <fullName evidence="1">Uncharacterized protein</fullName>
    </submittedName>
</protein>
<gene>
    <name evidence="1" type="ORF">P4O66_003916</name>
</gene>
<dbReference type="AlphaFoldDB" id="A0AAD8ZST7"/>
<reference evidence="1" key="1">
    <citation type="submission" date="2023-03" db="EMBL/GenBank/DDBJ databases">
        <title>Electrophorus voltai genome.</title>
        <authorList>
            <person name="Bian C."/>
        </authorList>
    </citation>
    <scope>NUCLEOTIDE SEQUENCE</scope>
    <source>
        <strain evidence="1">CB-2022</strain>
        <tissue evidence="1">Muscle</tissue>
    </source>
</reference>
<sequence>MTSFRGCVPGTRAPPMQMPSMMADREQVPGAQFASCCGSCTLQPWLLFGRGPGGGYMLLTCHGPRGAPRPSLACRTPQMTLRQICHMLRIMRQVRRREAATAADNARKQVAVSAMPSSPSSQSERRCLLSCLRRRHTSNVKKVKKQALHSEGQHKRYVELLHFVQGLRTLLRCDEKVISTASLHGQCAGVASAHVTPHLYSNTSPERPNVLLELEV</sequence>
<dbReference type="EMBL" id="JAROKS010000004">
    <property type="protein sequence ID" value="KAK1803981.1"/>
    <property type="molecule type" value="Genomic_DNA"/>
</dbReference>
<accession>A0AAD8ZST7</accession>
<evidence type="ECO:0000313" key="1">
    <source>
        <dbReference type="EMBL" id="KAK1803981.1"/>
    </source>
</evidence>
<name>A0AAD8ZST7_9TELE</name>
<proteinExistence type="predicted"/>
<evidence type="ECO:0000313" key="2">
    <source>
        <dbReference type="Proteomes" id="UP001239994"/>
    </source>
</evidence>
<dbReference type="Proteomes" id="UP001239994">
    <property type="component" value="Unassembled WGS sequence"/>
</dbReference>
<organism evidence="1 2">
    <name type="scientific">Electrophorus voltai</name>
    <dbReference type="NCBI Taxonomy" id="2609070"/>
    <lineage>
        <taxon>Eukaryota</taxon>
        <taxon>Metazoa</taxon>
        <taxon>Chordata</taxon>
        <taxon>Craniata</taxon>
        <taxon>Vertebrata</taxon>
        <taxon>Euteleostomi</taxon>
        <taxon>Actinopterygii</taxon>
        <taxon>Neopterygii</taxon>
        <taxon>Teleostei</taxon>
        <taxon>Ostariophysi</taxon>
        <taxon>Gymnotiformes</taxon>
        <taxon>Gymnotoidei</taxon>
        <taxon>Gymnotidae</taxon>
        <taxon>Electrophorus</taxon>
    </lineage>
</organism>